<dbReference type="InterPro" id="IPR029044">
    <property type="entry name" value="Nucleotide-diphossugar_trans"/>
</dbReference>
<dbReference type="PANTHER" id="PTHR22916:SF3">
    <property type="entry name" value="UDP-GLCNAC:BETAGAL BETA-1,3-N-ACETYLGLUCOSAMINYLTRANSFERASE-LIKE PROTEIN 1"/>
    <property type="match status" value="1"/>
</dbReference>
<evidence type="ECO:0000313" key="2">
    <source>
        <dbReference type="EMBL" id="NID09813.1"/>
    </source>
</evidence>
<dbReference type="SUPFAM" id="SSF53448">
    <property type="entry name" value="Nucleotide-diphospho-sugar transferases"/>
    <property type="match status" value="1"/>
</dbReference>
<feature type="domain" description="Glycosyltransferase 2-like" evidence="1">
    <location>
        <begin position="8"/>
        <end position="131"/>
    </location>
</feature>
<dbReference type="CDD" id="cd04196">
    <property type="entry name" value="GT_2_like_d"/>
    <property type="match status" value="1"/>
</dbReference>
<name>A0ABX0QGF8_9BACT</name>
<sequence length="310" mass="36075">MQQFPLVSVVLATYNGERFLEAQLDSIVQQTYPNLEVVVVDDCSTDATATILTRYAARYPFVRVVINETNIGYVRNFEKGMLLATGEYIAPSDQDDIWHLDKISTLVARIGDSELVYADSRLVDEAGNSLDMVISDVKPVQDFDNCLAFAIWNTAPGHAMLITKKLVQQTTPFPTSMPHDHWLCFVATFHKPIRFIPDVLVDYRQHSQNVFGITHRVDGVRRQRKQKSEAEKLRCIRERMQLLYEKCPPELTEQKQVLAQLNQSYKSFSLRNNYVRMMTFFRYRDQLMATKKRPAFRKWLFCLKMFVKIR</sequence>
<dbReference type="PANTHER" id="PTHR22916">
    <property type="entry name" value="GLYCOSYLTRANSFERASE"/>
    <property type="match status" value="1"/>
</dbReference>
<dbReference type="EMBL" id="WAEL01000002">
    <property type="protein sequence ID" value="NID09813.1"/>
    <property type="molecule type" value="Genomic_DNA"/>
</dbReference>
<accession>A0ABX0QGF8</accession>
<gene>
    <name evidence="2" type="ORF">F7231_06490</name>
</gene>
<evidence type="ECO:0000259" key="1">
    <source>
        <dbReference type="Pfam" id="PF00535"/>
    </source>
</evidence>
<reference evidence="2" key="1">
    <citation type="submission" date="2024-05" db="EMBL/GenBank/DDBJ databases">
        <authorList>
            <person name="Jung D.-H."/>
        </authorList>
    </citation>
    <scope>NUCLEOTIDE SEQUENCE</scope>
    <source>
        <strain evidence="2">JA-25</strain>
    </source>
</reference>
<keyword evidence="3" id="KW-1185">Reference proteome</keyword>
<dbReference type="InterPro" id="IPR001173">
    <property type="entry name" value="Glyco_trans_2-like"/>
</dbReference>
<dbReference type="Pfam" id="PF00535">
    <property type="entry name" value="Glycos_transf_2"/>
    <property type="match status" value="1"/>
</dbReference>
<dbReference type="RefSeq" id="WP_166691338.1">
    <property type="nucleotide sequence ID" value="NZ_WAEL01000002.1"/>
</dbReference>
<comment type="caution">
    <text evidence="2">The sequence shown here is derived from an EMBL/GenBank/DDBJ whole genome shotgun (WGS) entry which is preliminary data.</text>
</comment>
<organism evidence="2 3">
    <name type="scientific">Fibrivirga algicola</name>
    <dbReference type="NCBI Taxonomy" id="2950420"/>
    <lineage>
        <taxon>Bacteria</taxon>
        <taxon>Pseudomonadati</taxon>
        <taxon>Bacteroidota</taxon>
        <taxon>Cytophagia</taxon>
        <taxon>Cytophagales</taxon>
        <taxon>Spirosomataceae</taxon>
        <taxon>Fibrivirga</taxon>
    </lineage>
</organism>
<dbReference type="Gene3D" id="3.90.550.10">
    <property type="entry name" value="Spore Coat Polysaccharide Biosynthesis Protein SpsA, Chain A"/>
    <property type="match status" value="1"/>
</dbReference>
<evidence type="ECO:0000313" key="3">
    <source>
        <dbReference type="Proteomes" id="UP000606008"/>
    </source>
</evidence>
<protein>
    <submittedName>
        <fullName evidence="2">Glycosyltransferase family 2 protein</fullName>
    </submittedName>
</protein>
<proteinExistence type="predicted"/>
<dbReference type="Proteomes" id="UP000606008">
    <property type="component" value="Unassembled WGS sequence"/>
</dbReference>